<comment type="caution">
    <text evidence="2">The sequence shown here is derived from an EMBL/GenBank/DDBJ whole genome shotgun (WGS) entry which is preliminary data.</text>
</comment>
<evidence type="ECO:0000256" key="1">
    <source>
        <dbReference type="SAM" id="Phobius"/>
    </source>
</evidence>
<dbReference type="Proteomes" id="UP000290092">
    <property type="component" value="Unassembled WGS sequence"/>
</dbReference>
<accession>A0AAX2AHN1</accession>
<organism evidence="2 3">
    <name type="scientific">Malaciobacter mytili LMG 24559</name>
    <dbReference type="NCBI Taxonomy" id="1032238"/>
    <lineage>
        <taxon>Bacteria</taxon>
        <taxon>Pseudomonadati</taxon>
        <taxon>Campylobacterota</taxon>
        <taxon>Epsilonproteobacteria</taxon>
        <taxon>Campylobacterales</taxon>
        <taxon>Arcobacteraceae</taxon>
        <taxon>Malaciobacter</taxon>
    </lineage>
</organism>
<keyword evidence="1" id="KW-0472">Membrane</keyword>
<gene>
    <name evidence="2" type="ORF">CP985_05810</name>
</gene>
<dbReference type="KEGG" id="amyt:AMYT_0741"/>
<protein>
    <submittedName>
        <fullName evidence="2">Uncharacterized protein</fullName>
    </submittedName>
</protein>
<name>A0AAX2AHN1_9BACT</name>
<dbReference type="EMBL" id="NXID01000016">
    <property type="protein sequence ID" value="RXK16090.1"/>
    <property type="molecule type" value="Genomic_DNA"/>
</dbReference>
<sequence>MIKKENIANVKKKNLNEIKSKIHSLNLCLKELVKDIKTCEEDLKNIDTKELKNILFYKSKRQLQKEYIKKCLEEKLIKNKEIKEKRVNFNDIFLFTSLLLPILIFLILFLS</sequence>
<dbReference type="AlphaFoldDB" id="A0AAX2AHN1"/>
<evidence type="ECO:0000313" key="3">
    <source>
        <dbReference type="Proteomes" id="UP000290092"/>
    </source>
</evidence>
<feature type="transmembrane region" description="Helical" evidence="1">
    <location>
        <begin position="92"/>
        <end position="110"/>
    </location>
</feature>
<proteinExistence type="predicted"/>
<reference evidence="2 3" key="1">
    <citation type="submission" date="2017-09" db="EMBL/GenBank/DDBJ databases">
        <title>Genomics of the genus Arcobacter.</title>
        <authorList>
            <person name="Perez-Cataluna A."/>
            <person name="Figueras M.J."/>
            <person name="Salas-Masso N."/>
        </authorList>
    </citation>
    <scope>NUCLEOTIDE SEQUENCE [LARGE SCALE GENOMIC DNA]</scope>
    <source>
        <strain evidence="2 3">CECT 7386</strain>
    </source>
</reference>
<keyword evidence="3" id="KW-1185">Reference proteome</keyword>
<dbReference type="RefSeq" id="WP_114841209.1">
    <property type="nucleotide sequence ID" value="NZ_CP031219.1"/>
</dbReference>
<keyword evidence="1" id="KW-1133">Transmembrane helix</keyword>
<evidence type="ECO:0000313" key="2">
    <source>
        <dbReference type="EMBL" id="RXK16090.1"/>
    </source>
</evidence>
<keyword evidence="1" id="KW-0812">Transmembrane</keyword>